<keyword evidence="1" id="KW-0472">Membrane</keyword>
<protein>
    <submittedName>
        <fullName evidence="2">Uncharacterized protein</fullName>
    </submittedName>
</protein>
<proteinExistence type="predicted"/>
<dbReference type="AlphaFoldDB" id="A0A0E9TAI3"/>
<accession>A0A0E9TAI3</accession>
<feature type="transmembrane region" description="Helical" evidence="1">
    <location>
        <begin position="17"/>
        <end position="41"/>
    </location>
</feature>
<name>A0A0E9TAI3_ANGAN</name>
<reference evidence="2" key="1">
    <citation type="submission" date="2014-11" db="EMBL/GenBank/DDBJ databases">
        <authorList>
            <person name="Amaro Gonzalez C."/>
        </authorList>
    </citation>
    <scope>NUCLEOTIDE SEQUENCE</scope>
</reference>
<sequence>MWVWSLHRKVENHYLQIFYILTVFLNILRGVEYLCILVCFVN</sequence>
<keyword evidence="1" id="KW-1133">Transmembrane helix</keyword>
<organism evidence="2">
    <name type="scientific">Anguilla anguilla</name>
    <name type="common">European freshwater eel</name>
    <name type="synonym">Muraena anguilla</name>
    <dbReference type="NCBI Taxonomy" id="7936"/>
    <lineage>
        <taxon>Eukaryota</taxon>
        <taxon>Metazoa</taxon>
        <taxon>Chordata</taxon>
        <taxon>Craniata</taxon>
        <taxon>Vertebrata</taxon>
        <taxon>Euteleostomi</taxon>
        <taxon>Actinopterygii</taxon>
        <taxon>Neopterygii</taxon>
        <taxon>Teleostei</taxon>
        <taxon>Anguilliformes</taxon>
        <taxon>Anguillidae</taxon>
        <taxon>Anguilla</taxon>
    </lineage>
</organism>
<dbReference type="EMBL" id="GBXM01057858">
    <property type="protein sequence ID" value="JAH50719.1"/>
    <property type="molecule type" value="Transcribed_RNA"/>
</dbReference>
<evidence type="ECO:0000256" key="1">
    <source>
        <dbReference type="SAM" id="Phobius"/>
    </source>
</evidence>
<keyword evidence="1" id="KW-0812">Transmembrane</keyword>
<reference evidence="2" key="2">
    <citation type="journal article" date="2015" name="Fish Shellfish Immunol.">
        <title>Early steps in the European eel (Anguilla anguilla)-Vibrio vulnificus interaction in the gills: Role of the RtxA13 toxin.</title>
        <authorList>
            <person name="Callol A."/>
            <person name="Pajuelo D."/>
            <person name="Ebbesson L."/>
            <person name="Teles M."/>
            <person name="MacKenzie S."/>
            <person name="Amaro C."/>
        </authorList>
    </citation>
    <scope>NUCLEOTIDE SEQUENCE</scope>
</reference>
<evidence type="ECO:0000313" key="2">
    <source>
        <dbReference type="EMBL" id="JAH50719.1"/>
    </source>
</evidence>